<sequence length="385" mass="44127">MYYVGVILLLLTNSVSGFVLRPLSLPQRTSRIRSSSDSLTTPVRGSTSEETEKSSPSASTEEDLDPENLPLWAQDLDYPPTEIEGNCERAADAVIRALDDGHILTEVQFPMFPPKEQASLDATTLFLRSIQLATKVAKEITQKRKVRVCVLTSNEFEFNTALGKFGPALGNPYPNVTVAPMQRTYGETQGGFDNVVGWLQSNIFNFLGDPVYMEGYDLYIFSLIETRSVKNIRFWHEQDPTKPIVFCNTDLERYRGNIGIVQDCPYEMHYEFLCRVMPVYNVISQQFVETIKNRLSPFFYQGIFYKNYPRGWQTFIDLGDDRIRRVDVGKDKPNFLDMEDKFSEILGVQRSADDKKMRRGPLMWLVGADKDKFDKELEVSQNYRS</sequence>
<dbReference type="VEuPathDB" id="CryptoDB:Cvel_9470"/>
<feature type="domain" description="DUF1995" evidence="3">
    <location>
        <begin position="80"/>
        <end position="335"/>
    </location>
</feature>
<evidence type="ECO:0000256" key="1">
    <source>
        <dbReference type="SAM" id="MobiDB-lite"/>
    </source>
</evidence>
<dbReference type="Pfam" id="PF09353">
    <property type="entry name" value="DUF1995"/>
    <property type="match status" value="1"/>
</dbReference>
<organism evidence="4">
    <name type="scientific">Chromera velia CCMP2878</name>
    <dbReference type="NCBI Taxonomy" id="1169474"/>
    <lineage>
        <taxon>Eukaryota</taxon>
        <taxon>Sar</taxon>
        <taxon>Alveolata</taxon>
        <taxon>Colpodellida</taxon>
        <taxon>Chromeraceae</taxon>
        <taxon>Chromera</taxon>
    </lineage>
</organism>
<feature type="compositionally biased region" description="Polar residues" evidence="1">
    <location>
        <begin position="30"/>
        <end position="45"/>
    </location>
</feature>
<proteinExistence type="predicted"/>
<evidence type="ECO:0000256" key="2">
    <source>
        <dbReference type="SAM" id="SignalP"/>
    </source>
</evidence>
<name>A0A0G4HYF0_9ALVE</name>
<dbReference type="EMBL" id="CDMZ01004376">
    <property type="protein sequence ID" value="CEM49552.1"/>
    <property type="molecule type" value="Genomic_DNA"/>
</dbReference>
<accession>A0A0G4HYF0</accession>
<evidence type="ECO:0000313" key="4">
    <source>
        <dbReference type="EMBL" id="CEM49552.1"/>
    </source>
</evidence>
<dbReference type="PhylomeDB" id="A0A0G4HYF0"/>
<reference evidence="4" key="1">
    <citation type="submission" date="2014-11" db="EMBL/GenBank/DDBJ databases">
        <authorList>
            <person name="Otto D Thomas"/>
            <person name="Naeem Raeece"/>
        </authorList>
    </citation>
    <scope>NUCLEOTIDE SEQUENCE</scope>
</reference>
<evidence type="ECO:0000259" key="3">
    <source>
        <dbReference type="Pfam" id="PF09353"/>
    </source>
</evidence>
<dbReference type="AlphaFoldDB" id="A0A0G4HYF0"/>
<feature type="region of interest" description="Disordered" evidence="1">
    <location>
        <begin position="30"/>
        <end position="66"/>
    </location>
</feature>
<feature type="chain" id="PRO_5005191933" description="DUF1995 domain-containing protein" evidence="2">
    <location>
        <begin position="18"/>
        <end position="385"/>
    </location>
</feature>
<dbReference type="InterPro" id="IPR018962">
    <property type="entry name" value="DUF1995"/>
</dbReference>
<feature type="signal peptide" evidence="2">
    <location>
        <begin position="1"/>
        <end position="17"/>
    </location>
</feature>
<protein>
    <recommendedName>
        <fullName evidence="3">DUF1995 domain-containing protein</fullName>
    </recommendedName>
</protein>
<gene>
    <name evidence="4" type="ORF">Cvel_9470</name>
</gene>
<keyword evidence="2" id="KW-0732">Signal</keyword>